<keyword evidence="8 11" id="KW-1133">Transmembrane helix</keyword>
<evidence type="ECO:0000256" key="11">
    <source>
        <dbReference type="SAM" id="Phobius"/>
    </source>
</evidence>
<keyword evidence="6 11" id="KW-0812">Transmembrane</keyword>
<evidence type="ECO:0000313" key="14">
    <source>
        <dbReference type="Proteomes" id="UP000295210"/>
    </source>
</evidence>
<comment type="similarity">
    <text evidence="2">Belongs to the TonB family.</text>
</comment>
<evidence type="ECO:0000256" key="3">
    <source>
        <dbReference type="ARBA" id="ARBA00022448"/>
    </source>
</evidence>
<comment type="subcellular location">
    <subcellularLocation>
        <location evidence="1">Cell inner membrane</location>
        <topology evidence="1">Single-pass membrane protein</topology>
        <orientation evidence="1">Periplasmic side</orientation>
    </subcellularLocation>
</comment>
<dbReference type="NCBIfam" id="TIGR01352">
    <property type="entry name" value="tonB_Cterm"/>
    <property type="match status" value="1"/>
</dbReference>
<dbReference type="OrthoDB" id="1685233at2"/>
<organism evidence="13 14">
    <name type="scientific">Acidipila rosea</name>
    <dbReference type="NCBI Taxonomy" id="768535"/>
    <lineage>
        <taxon>Bacteria</taxon>
        <taxon>Pseudomonadati</taxon>
        <taxon>Acidobacteriota</taxon>
        <taxon>Terriglobia</taxon>
        <taxon>Terriglobales</taxon>
        <taxon>Acidobacteriaceae</taxon>
        <taxon>Acidipila</taxon>
    </lineage>
</organism>
<keyword evidence="9 11" id="KW-0472">Membrane</keyword>
<evidence type="ECO:0000256" key="8">
    <source>
        <dbReference type="ARBA" id="ARBA00022989"/>
    </source>
</evidence>
<comment type="caution">
    <text evidence="13">The sequence shown here is derived from an EMBL/GenBank/DDBJ whole genome shotgun (WGS) entry which is preliminary data.</text>
</comment>
<dbReference type="InterPro" id="IPR037682">
    <property type="entry name" value="TonB_C"/>
</dbReference>
<dbReference type="Proteomes" id="UP000295210">
    <property type="component" value="Unassembled WGS sequence"/>
</dbReference>
<keyword evidence="3" id="KW-0813">Transport</keyword>
<evidence type="ECO:0000259" key="12">
    <source>
        <dbReference type="PROSITE" id="PS52015"/>
    </source>
</evidence>
<dbReference type="GO" id="GO:0098797">
    <property type="term" value="C:plasma membrane protein complex"/>
    <property type="evidence" value="ECO:0007669"/>
    <property type="project" value="TreeGrafter"/>
</dbReference>
<sequence>MGNQVLTPIELEQDRSQDEQFELLHEADGSMWTSLIANLRDAFSSKKQAPLQLSSTPVAVHDALESEPVWKTLADSIQDLFFPKKLPPLQLTSKPVAVTNPLEIHRDPKSSAISAGIHVLVIGLIAFFIYWQIKTRPAVRKAVVTPVDISPFIPMAPKTMAVMGGGGGGGNHELVQASKGKLPKFDKQQIVPPQKLLIDHPKLAVAPTVVMPQQVKMPDAAMPNLGIPQSNQVALASQGGGAGSGFGQGSGGGIGSGSGGGIGPGSGGGTGGGVYHPGGGVSAPQVTYSVDPEFSDEARRAKYQGICIVSLIVDAQGNPQHVRVVRPLGMGLDEKAVEAVKQYRFKPAMYKGHPVPVEIQVEVNFRIY</sequence>
<keyword evidence="5" id="KW-0997">Cell inner membrane</keyword>
<evidence type="ECO:0000256" key="6">
    <source>
        <dbReference type="ARBA" id="ARBA00022692"/>
    </source>
</evidence>
<dbReference type="EMBL" id="SMGK01000001">
    <property type="protein sequence ID" value="TCK75591.1"/>
    <property type="molecule type" value="Genomic_DNA"/>
</dbReference>
<dbReference type="AlphaFoldDB" id="A0A4V6NEV8"/>
<proteinExistence type="inferred from homology"/>
<dbReference type="GO" id="GO:0031992">
    <property type="term" value="F:energy transducer activity"/>
    <property type="evidence" value="ECO:0007669"/>
    <property type="project" value="TreeGrafter"/>
</dbReference>
<dbReference type="PROSITE" id="PS52015">
    <property type="entry name" value="TONB_CTD"/>
    <property type="match status" value="1"/>
</dbReference>
<dbReference type="PANTHER" id="PTHR33446">
    <property type="entry name" value="PROTEIN TONB-RELATED"/>
    <property type="match status" value="1"/>
</dbReference>
<accession>A0A4V6NEV8</accession>
<feature type="transmembrane region" description="Helical" evidence="11">
    <location>
        <begin position="112"/>
        <end position="131"/>
    </location>
</feature>
<dbReference type="Gene3D" id="3.30.1150.10">
    <property type="match status" value="1"/>
</dbReference>
<evidence type="ECO:0000256" key="1">
    <source>
        <dbReference type="ARBA" id="ARBA00004383"/>
    </source>
</evidence>
<evidence type="ECO:0000256" key="10">
    <source>
        <dbReference type="SAM" id="MobiDB-lite"/>
    </source>
</evidence>
<keyword evidence="7" id="KW-0653">Protein transport</keyword>
<evidence type="ECO:0000256" key="4">
    <source>
        <dbReference type="ARBA" id="ARBA00022475"/>
    </source>
</evidence>
<feature type="region of interest" description="Disordered" evidence="10">
    <location>
        <begin position="236"/>
        <end position="278"/>
    </location>
</feature>
<name>A0A4V6NEV8_9BACT</name>
<protein>
    <submittedName>
        <fullName evidence="13">TonB family protein</fullName>
    </submittedName>
</protein>
<dbReference type="GO" id="GO:0015031">
    <property type="term" value="P:protein transport"/>
    <property type="evidence" value="ECO:0007669"/>
    <property type="project" value="UniProtKB-KW"/>
</dbReference>
<evidence type="ECO:0000256" key="5">
    <source>
        <dbReference type="ARBA" id="ARBA00022519"/>
    </source>
</evidence>
<evidence type="ECO:0000256" key="2">
    <source>
        <dbReference type="ARBA" id="ARBA00006555"/>
    </source>
</evidence>
<dbReference type="PANTHER" id="PTHR33446:SF2">
    <property type="entry name" value="PROTEIN TONB"/>
    <property type="match status" value="1"/>
</dbReference>
<keyword evidence="14" id="KW-1185">Reference proteome</keyword>
<dbReference type="GO" id="GO:0055085">
    <property type="term" value="P:transmembrane transport"/>
    <property type="evidence" value="ECO:0007669"/>
    <property type="project" value="InterPro"/>
</dbReference>
<feature type="compositionally biased region" description="Gly residues" evidence="10">
    <location>
        <begin position="238"/>
        <end position="278"/>
    </location>
</feature>
<dbReference type="InterPro" id="IPR006260">
    <property type="entry name" value="TonB/TolA_C"/>
</dbReference>
<keyword evidence="4" id="KW-1003">Cell membrane</keyword>
<dbReference type="InterPro" id="IPR051045">
    <property type="entry name" value="TonB-dependent_transducer"/>
</dbReference>
<dbReference type="Pfam" id="PF03544">
    <property type="entry name" value="TonB_C"/>
    <property type="match status" value="1"/>
</dbReference>
<dbReference type="SUPFAM" id="SSF74653">
    <property type="entry name" value="TolA/TonB C-terminal domain"/>
    <property type="match status" value="1"/>
</dbReference>
<reference evidence="13 14" key="1">
    <citation type="submission" date="2019-03" db="EMBL/GenBank/DDBJ databases">
        <title>Genomic Encyclopedia of Type Strains, Phase IV (KMG-IV): sequencing the most valuable type-strain genomes for metagenomic binning, comparative biology and taxonomic classification.</title>
        <authorList>
            <person name="Goeker M."/>
        </authorList>
    </citation>
    <scope>NUCLEOTIDE SEQUENCE [LARGE SCALE GENOMIC DNA]</scope>
    <source>
        <strain evidence="13 14">DSM 103428</strain>
    </source>
</reference>
<evidence type="ECO:0000256" key="9">
    <source>
        <dbReference type="ARBA" id="ARBA00023136"/>
    </source>
</evidence>
<gene>
    <name evidence="13" type="ORF">C7378_0577</name>
</gene>
<feature type="domain" description="TonB C-terminal" evidence="12">
    <location>
        <begin position="279"/>
        <end position="368"/>
    </location>
</feature>
<evidence type="ECO:0000313" key="13">
    <source>
        <dbReference type="EMBL" id="TCK75591.1"/>
    </source>
</evidence>
<evidence type="ECO:0000256" key="7">
    <source>
        <dbReference type="ARBA" id="ARBA00022927"/>
    </source>
</evidence>